<feature type="compositionally biased region" description="Low complexity" evidence="2">
    <location>
        <begin position="172"/>
        <end position="183"/>
    </location>
</feature>
<feature type="region of interest" description="Disordered" evidence="2">
    <location>
        <begin position="938"/>
        <end position="976"/>
    </location>
</feature>
<dbReference type="InterPro" id="IPR027381">
    <property type="entry name" value="LytR/CpsA/Psr_C"/>
</dbReference>
<evidence type="ECO:0000313" key="5">
    <source>
        <dbReference type="EMBL" id="MCE7005422.1"/>
    </source>
</evidence>
<dbReference type="PANTHER" id="PTHR33392">
    <property type="entry name" value="POLYISOPRENYL-TEICHOIC ACID--PEPTIDOGLYCAN TEICHOIC ACID TRANSFERASE TAGU"/>
    <property type="match status" value="1"/>
</dbReference>
<dbReference type="InterPro" id="IPR004474">
    <property type="entry name" value="LytR_CpsA_psr"/>
</dbReference>
<proteinExistence type="inferred from homology"/>
<dbReference type="NCBIfam" id="TIGR00350">
    <property type="entry name" value="lytR_cpsA_psr"/>
    <property type="match status" value="1"/>
</dbReference>
<dbReference type="Proteomes" id="UP001521150">
    <property type="component" value="Unassembled WGS sequence"/>
</dbReference>
<feature type="compositionally biased region" description="Low complexity" evidence="2">
    <location>
        <begin position="288"/>
        <end position="306"/>
    </location>
</feature>
<accession>A0ABS8ZD92</accession>
<feature type="region of interest" description="Disordered" evidence="2">
    <location>
        <begin position="452"/>
        <end position="476"/>
    </location>
</feature>
<protein>
    <submittedName>
        <fullName evidence="5">LCP family protein</fullName>
    </submittedName>
</protein>
<dbReference type="Gene3D" id="3.40.630.190">
    <property type="entry name" value="LCP protein"/>
    <property type="match status" value="1"/>
</dbReference>
<feature type="compositionally biased region" description="Pro residues" evidence="2">
    <location>
        <begin position="68"/>
        <end position="94"/>
    </location>
</feature>
<dbReference type="Gene3D" id="3.30.70.2390">
    <property type="match status" value="1"/>
</dbReference>
<comment type="similarity">
    <text evidence="1">Belongs to the LytR/CpsA/Psr (LCP) family.</text>
</comment>
<reference evidence="5 6" key="1">
    <citation type="submission" date="2021-12" db="EMBL/GenBank/DDBJ databases">
        <title>Genome sequence of Kibdelosporangium philippinense ATCC 49844.</title>
        <authorList>
            <person name="Fedorov E.A."/>
            <person name="Omeragic M."/>
            <person name="Shalygina K.F."/>
            <person name="Maclea K.S."/>
        </authorList>
    </citation>
    <scope>NUCLEOTIDE SEQUENCE [LARGE SCALE GENOMIC DNA]</scope>
    <source>
        <strain evidence="5 6">ATCC 49844</strain>
    </source>
</reference>
<feature type="compositionally biased region" description="Low complexity" evidence="2">
    <location>
        <begin position="236"/>
        <end position="278"/>
    </location>
</feature>
<feature type="compositionally biased region" description="Pro residues" evidence="2">
    <location>
        <begin position="127"/>
        <end position="138"/>
    </location>
</feature>
<dbReference type="InterPro" id="IPR050922">
    <property type="entry name" value="LytR/CpsA/Psr_CW_biosynth"/>
</dbReference>
<evidence type="ECO:0000259" key="4">
    <source>
        <dbReference type="Pfam" id="PF13399"/>
    </source>
</evidence>
<sequence length="976" mass="104070">MPDEDRPYGTGARRSRHSTEEASPEQQPRRRRRSMEDSGGVSVSDLVKRHTSRTDLPIPQLNDVAPPASQPAPQAPQRPEPAKPPQAPPPPPPEAQRRAAPPRRQAQPRPEQMSQQMPRPEPRGRAPQPPAATPPPPNGQQATGQRPAPARDATGQRPAPQRKVGQASSTYQVPAAAVAAAQVPPTPRGHTSGPRPMPESPPAPPAKPANGYTNGHNGHTGQQQRPQRAPQPMPEPSQQMPASQQMPMPQPSQQMPAPQVAKRQPSQQMPMPQPSQQMPAPPKKLPTPQASQQMPAPQPSQQMPSPNGQNGRPGKPVGQMSTQLPVPPAPPAEPEEHNGQVPPALKRPERKPMPPRGGVDAISMTTEMEAISEPVKEIRRVDATLARFSAVHDELAEEERLKKEKRERLMPWLKGESGDDEEPDVLAENQAAGTRDTELADLPTVHDRPVEHIVDADPPKPQSAGGGGTRKPPRNKLIRTGRIVAASVAGALLIGTGAVWGGTEWLDGQFNEVAALDENSSDIQNGAAQLGDENFLMVGSDTRDGASEEDGVGTEADVGGGARADTIMIAHIPRERNRVVMVSFPRDLEVQIPACEKYDDKTSQYSAPDKPYKNAKINTAFKVGGPKCVTKVIQNLTGLKINHFVGINFHGFKDMVDAVQGVEMCVAKPMYDIKLKTWIVEQPGQNVTLRGDAALNFVRARQVKESPTSAKGDPTSDYGRIKRQQKFLSSLLRKAMSGQVLLDPGKLSAFVSAFTKATFGEGIETNDLITLGRSLQSVGAGKVTFITVPTVGDPNDRGNEVLKDKDNKALFNAIINAAPLPGEQADAPQAQAGQTPPESVQNQQGQIVDPKSVKVQVLNAGAKDGEGRRVQNALRNQGFQVLQAVDSGAKLPNTVVKYGTDLNAATTVSAAVPGSKLEKDDSLGGAVMLLLGQDYGGKVQNPAGGTPGGQNTTAPPPTPEVPKGLSTINAADPACA</sequence>
<feature type="compositionally biased region" description="Polar residues" evidence="2">
    <location>
        <begin position="831"/>
        <end position="845"/>
    </location>
</feature>
<comment type="caution">
    <text evidence="5">The sequence shown here is derived from an EMBL/GenBank/DDBJ whole genome shotgun (WGS) entry which is preliminary data.</text>
</comment>
<name>A0ABS8ZD92_9PSEU</name>
<evidence type="ECO:0000313" key="6">
    <source>
        <dbReference type="Proteomes" id="UP001521150"/>
    </source>
</evidence>
<dbReference type="Pfam" id="PF13399">
    <property type="entry name" value="LytR_C"/>
    <property type="match status" value="1"/>
</dbReference>
<feature type="region of interest" description="Disordered" evidence="2">
    <location>
        <begin position="823"/>
        <end position="845"/>
    </location>
</feature>
<dbReference type="PANTHER" id="PTHR33392:SF6">
    <property type="entry name" value="POLYISOPRENYL-TEICHOIC ACID--PEPTIDOGLYCAN TEICHOIC ACID TRANSFERASE TAGU"/>
    <property type="match status" value="1"/>
</dbReference>
<dbReference type="Pfam" id="PF03816">
    <property type="entry name" value="LytR_cpsA_psr"/>
    <property type="match status" value="1"/>
</dbReference>
<feature type="compositionally biased region" description="Low complexity" evidence="2">
    <location>
        <begin position="98"/>
        <end position="112"/>
    </location>
</feature>
<dbReference type="RefSeq" id="WP_233727006.1">
    <property type="nucleotide sequence ID" value="NZ_JAJVCN010000002.1"/>
</dbReference>
<evidence type="ECO:0000256" key="2">
    <source>
        <dbReference type="SAM" id="MobiDB-lite"/>
    </source>
</evidence>
<feature type="domain" description="LytR/CpsA/Psr regulator C-terminal" evidence="4">
    <location>
        <begin position="852"/>
        <end position="935"/>
    </location>
</feature>
<feature type="compositionally biased region" description="Low complexity" evidence="2">
    <location>
        <begin position="208"/>
        <end position="228"/>
    </location>
</feature>
<feature type="compositionally biased region" description="Pro residues" evidence="2">
    <location>
        <begin position="195"/>
        <end position="207"/>
    </location>
</feature>
<dbReference type="EMBL" id="JAJVCN010000002">
    <property type="protein sequence ID" value="MCE7005422.1"/>
    <property type="molecule type" value="Genomic_DNA"/>
</dbReference>
<gene>
    <name evidence="5" type="ORF">LWC34_21695</name>
</gene>
<organism evidence="5 6">
    <name type="scientific">Kibdelosporangium philippinense</name>
    <dbReference type="NCBI Taxonomy" id="211113"/>
    <lineage>
        <taxon>Bacteria</taxon>
        <taxon>Bacillati</taxon>
        <taxon>Actinomycetota</taxon>
        <taxon>Actinomycetes</taxon>
        <taxon>Pseudonocardiales</taxon>
        <taxon>Pseudonocardiaceae</taxon>
        <taxon>Kibdelosporangium</taxon>
    </lineage>
</organism>
<feature type="region of interest" description="Disordered" evidence="2">
    <location>
        <begin position="1"/>
        <end position="362"/>
    </location>
</feature>
<feature type="domain" description="Cell envelope-related transcriptional attenuator" evidence="3">
    <location>
        <begin position="563"/>
        <end position="735"/>
    </location>
</feature>
<evidence type="ECO:0000259" key="3">
    <source>
        <dbReference type="Pfam" id="PF03816"/>
    </source>
</evidence>
<keyword evidence="6" id="KW-1185">Reference proteome</keyword>
<evidence type="ECO:0000256" key="1">
    <source>
        <dbReference type="ARBA" id="ARBA00006068"/>
    </source>
</evidence>